<dbReference type="AlphaFoldDB" id="A0A8H6WKU0"/>
<dbReference type="PANTHER" id="PTHR42678">
    <property type="entry name" value="AMIDASE"/>
    <property type="match status" value="1"/>
</dbReference>
<dbReference type="Gene3D" id="3.90.1300.10">
    <property type="entry name" value="Amidase signature (AS) domain"/>
    <property type="match status" value="1"/>
</dbReference>
<dbReference type="GeneID" id="59340718"/>
<evidence type="ECO:0000313" key="3">
    <source>
        <dbReference type="EMBL" id="KAF7316089.1"/>
    </source>
</evidence>
<evidence type="ECO:0000259" key="2">
    <source>
        <dbReference type="Pfam" id="PF01425"/>
    </source>
</evidence>
<organism evidence="3 4">
    <name type="scientific">Mycena indigotica</name>
    <dbReference type="NCBI Taxonomy" id="2126181"/>
    <lineage>
        <taxon>Eukaryota</taxon>
        <taxon>Fungi</taxon>
        <taxon>Dikarya</taxon>
        <taxon>Basidiomycota</taxon>
        <taxon>Agaricomycotina</taxon>
        <taxon>Agaricomycetes</taxon>
        <taxon>Agaricomycetidae</taxon>
        <taxon>Agaricales</taxon>
        <taxon>Marasmiineae</taxon>
        <taxon>Mycenaceae</taxon>
        <taxon>Mycena</taxon>
    </lineage>
</organism>
<accession>A0A8H6WKU0</accession>
<feature type="chain" id="PRO_5034409487" evidence="1">
    <location>
        <begin position="25"/>
        <end position="590"/>
    </location>
</feature>
<keyword evidence="1" id="KW-0732">Signal</keyword>
<dbReference type="SUPFAM" id="SSF75304">
    <property type="entry name" value="Amidase signature (AS) enzymes"/>
    <property type="match status" value="1"/>
</dbReference>
<protein>
    <submittedName>
        <fullName evidence="3">Amidase domain-containing protein</fullName>
    </submittedName>
</protein>
<evidence type="ECO:0000256" key="1">
    <source>
        <dbReference type="SAM" id="SignalP"/>
    </source>
</evidence>
<dbReference type="Proteomes" id="UP000636479">
    <property type="component" value="Unassembled WGS sequence"/>
</dbReference>
<feature type="domain" description="Amidase" evidence="2">
    <location>
        <begin position="51"/>
        <end position="513"/>
    </location>
</feature>
<dbReference type="PANTHER" id="PTHR42678:SF34">
    <property type="entry name" value="OS04G0183300 PROTEIN"/>
    <property type="match status" value="1"/>
</dbReference>
<reference evidence="3" key="1">
    <citation type="submission" date="2020-05" db="EMBL/GenBank/DDBJ databases">
        <title>Mycena genomes resolve the evolution of fungal bioluminescence.</title>
        <authorList>
            <person name="Tsai I.J."/>
        </authorList>
    </citation>
    <scope>NUCLEOTIDE SEQUENCE</scope>
    <source>
        <strain evidence="3">171206Taipei</strain>
    </source>
</reference>
<keyword evidence="4" id="KW-1185">Reference proteome</keyword>
<dbReference type="RefSeq" id="XP_037226112.1">
    <property type="nucleotide sequence ID" value="XM_037358202.1"/>
</dbReference>
<sequence>MLTSIFLATSVAILSFLTPLQVYAATLPDLYEATIADLQAGLDAKAFTSVDLVTAYIARIKEVNSELHAVIEISPTALALAAALDSQRSQGKKIGPFHGIPILVKDNIATRFEDGMNTTAGSYALLNSVVPGDSTVVAKLRAAGAIILGKTNMSEWAAFGPMAPAGWSGRGGLTTNAYYPKGNACGSSSGSGVAASIGLAAATLGTETAGSITCPASANNVVGVKATVGLTSRSGVVPISQHQDTVGPLARTVTDAALILNAIAGKDSADNYTSAQPSAVPDYTKALTKDALKGARIGVPRAVFLDPKTAPLVGPDEFKAALETMKGLGAVITDPANVASAEDSLFRSGADIVLHTDLRFDIQAYLATLKEIPTNVHNIQDIMAFNDAHKDLEEPRLDAYVEWNLHFEIGKNLERDSNYTAALATDLSIGVTKGIDATLKEHSLDALVLPLSSTMYVLAGMAGSPIVTVPLGFQANTTKPADAGGKDEPLETAPNMPFGLMFVGAAWSESKLLAYAYAYEQATNTRLKQRAYDKATPKTQLVDVVGKSVAGSQSGSAGNPGPTHSWGQRRARLDWVLFAGFTSTLIFSLT</sequence>
<evidence type="ECO:0000313" key="4">
    <source>
        <dbReference type="Proteomes" id="UP000636479"/>
    </source>
</evidence>
<dbReference type="InterPro" id="IPR023631">
    <property type="entry name" value="Amidase_dom"/>
</dbReference>
<dbReference type="InterPro" id="IPR036928">
    <property type="entry name" value="AS_sf"/>
</dbReference>
<dbReference type="EMBL" id="JACAZF010000001">
    <property type="protein sequence ID" value="KAF7316089.1"/>
    <property type="molecule type" value="Genomic_DNA"/>
</dbReference>
<feature type="signal peptide" evidence="1">
    <location>
        <begin position="1"/>
        <end position="24"/>
    </location>
</feature>
<name>A0A8H6WKU0_9AGAR</name>
<proteinExistence type="predicted"/>
<gene>
    <name evidence="3" type="ORF">MIND_00127000</name>
</gene>
<dbReference type="Pfam" id="PF01425">
    <property type="entry name" value="Amidase"/>
    <property type="match status" value="1"/>
</dbReference>
<comment type="caution">
    <text evidence="3">The sequence shown here is derived from an EMBL/GenBank/DDBJ whole genome shotgun (WGS) entry which is preliminary data.</text>
</comment>
<dbReference type="OrthoDB" id="566138at2759"/>